<name>A0A644ZBP2_9ZZZZ</name>
<sequence>MTLSAILLAFAAFLGLVMELYKKSLRRDEANENEIKLVALACSAFLGYVTFRIVAGTGVDGGLNPTPYLVVLYTVVIYLLQLPACMAFWKPLVKKFMERKTDE</sequence>
<comment type="caution">
    <text evidence="2">The sequence shown here is derived from an EMBL/GenBank/DDBJ whole genome shotgun (WGS) entry which is preliminary data.</text>
</comment>
<organism evidence="2">
    <name type="scientific">bioreactor metagenome</name>
    <dbReference type="NCBI Taxonomy" id="1076179"/>
    <lineage>
        <taxon>unclassified sequences</taxon>
        <taxon>metagenomes</taxon>
        <taxon>ecological metagenomes</taxon>
    </lineage>
</organism>
<keyword evidence="1" id="KW-1133">Transmembrane helix</keyword>
<keyword evidence="1" id="KW-0812">Transmembrane</keyword>
<dbReference type="EMBL" id="VSSQ01008242">
    <property type="protein sequence ID" value="MPM38312.1"/>
    <property type="molecule type" value="Genomic_DNA"/>
</dbReference>
<reference evidence="2" key="1">
    <citation type="submission" date="2019-08" db="EMBL/GenBank/DDBJ databases">
        <authorList>
            <person name="Kucharzyk K."/>
            <person name="Murdoch R.W."/>
            <person name="Higgins S."/>
            <person name="Loffler F."/>
        </authorList>
    </citation>
    <scope>NUCLEOTIDE SEQUENCE</scope>
</reference>
<accession>A0A644ZBP2</accession>
<dbReference type="AlphaFoldDB" id="A0A644ZBP2"/>
<keyword evidence="1" id="KW-0472">Membrane</keyword>
<proteinExistence type="predicted"/>
<feature type="transmembrane region" description="Helical" evidence="1">
    <location>
        <begin position="67"/>
        <end position="89"/>
    </location>
</feature>
<protein>
    <submittedName>
        <fullName evidence="2">Uncharacterized protein</fullName>
    </submittedName>
</protein>
<feature type="transmembrane region" description="Helical" evidence="1">
    <location>
        <begin position="6"/>
        <end position="25"/>
    </location>
</feature>
<gene>
    <name evidence="2" type="ORF">SDC9_84941</name>
</gene>
<feature type="transmembrane region" description="Helical" evidence="1">
    <location>
        <begin position="37"/>
        <end position="55"/>
    </location>
</feature>
<evidence type="ECO:0000313" key="2">
    <source>
        <dbReference type="EMBL" id="MPM38312.1"/>
    </source>
</evidence>
<evidence type="ECO:0000256" key="1">
    <source>
        <dbReference type="SAM" id="Phobius"/>
    </source>
</evidence>